<evidence type="ECO:0000256" key="1">
    <source>
        <dbReference type="SAM" id="SignalP"/>
    </source>
</evidence>
<accession>A0A8F9XG67</accession>
<evidence type="ECO:0000313" key="2">
    <source>
        <dbReference type="EMBL" id="QYM78832.1"/>
    </source>
</evidence>
<reference evidence="2" key="1">
    <citation type="submission" date="2021-08" db="EMBL/GenBank/DDBJ databases">
        <title>Genome of a novel bacterium of the phylum Verrucomicrobia, Oleiharenicola sp. KSB-15.</title>
        <authorList>
            <person name="Chung J.-H."/>
            <person name="Ahn J.-H."/>
            <person name="Yoon Y."/>
            <person name="Kim D.-Y."/>
            <person name="An S.-H."/>
            <person name="Park I."/>
            <person name="Yeon J."/>
        </authorList>
    </citation>
    <scope>NUCLEOTIDE SEQUENCE</scope>
    <source>
        <strain evidence="2">KSB-15</strain>
    </source>
</reference>
<evidence type="ECO:0000313" key="3">
    <source>
        <dbReference type="Proteomes" id="UP000825051"/>
    </source>
</evidence>
<dbReference type="AlphaFoldDB" id="A0A8F9XG67"/>
<name>A0A8F9XG67_9BACT</name>
<sequence length="135" mass="13706">MNTKSFLKPASLSVGLLFATLFASNAIAGPGPQYWAAQGKPKADPVAKADVAPVTLCAGAEVVTDTIMKPAMANGKGPLVATKIGTKTVCHMCPVTTVVTRNSLPNGKGTPVTTEVTKVGAEHNCAKCTGTPVKA</sequence>
<dbReference type="Proteomes" id="UP000825051">
    <property type="component" value="Chromosome"/>
</dbReference>
<protein>
    <submittedName>
        <fullName evidence="2">Uncharacterized protein</fullName>
    </submittedName>
</protein>
<keyword evidence="1" id="KW-0732">Signal</keyword>
<dbReference type="RefSeq" id="WP_220161936.1">
    <property type="nucleotide sequence ID" value="NZ_CP080507.1"/>
</dbReference>
<dbReference type="KEGG" id="ole:K0B96_16240"/>
<feature type="chain" id="PRO_5034851564" evidence="1">
    <location>
        <begin position="29"/>
        <end position="135"/>
    </location>
</feature>
<feature type="signal peptide" evidence="1">
    <location>
        <begin position="1"/>
        <end position="28"/>
    </location>
</feature>
<organism evidence="2 3">
    <name type="scientific">Horticoccus luteus</name>
    <dbReference type="NCBI Taxonomy" id="2862869"/>
    <lineage>
        <taxon>Bacteria</taxon>
        <taxon>Pseudomonadati</taxon>
        <taxon>Verrucomicrobiota</taxon>
        <taxon>Opitutia</taxon>
        <taxon>Opitutales</taxon>
        <taxon>Opitutaceae</taxon>
        <taxon>Horticoccus</taxon>
    </lineage>
</organism>
<dbReference type="EMBL" id="CP080507">
    <property type="protein sequence ID" value="QYM78832.1"/>
    <property type="molecule type" value="Genomic_DNA"/>
</dbReference>
<gene>
    <name evidence="2" type="ORF">K0B96_16240</name>
</gene>
<keyword evidence="3" id="KW-1185">Reference proteome</keyword>
<proteinExistence type="predicted"/>